<organism evidence="1 2">
    <name type="scientific">Arctium lappa</name>
    <name type="common">Greater burdock</name>
    <name type="synonym">Lappa major</name>
    <dbReference type="NCBI Taxonomy" id="4217"/>
    <lineage>
        <taxon>Eukaryota</taxon>
        <taxon>Viridiplantae</taxon>
        <taxon>Streptophyta</taxon>
        <taxon>Embryophyta</taxon>
        <taxon>Tracheophyta</taxon>
        <taxon>Spermatophyta</taxon>
        <taxon>Magnoliopsida</taxon>
        <taxon>eudicotyledons</taxon>
        <taxon>Gunneridae</taxon>
        <taxon>Pentapetalae</taxon>
        <taxon>asterids</taxon>
        <taxon>campanulids</taxon>
        <taxon>Asterales</taxon>
        <taxon>Asteraceae</taxon>
        <taxon>Carduoideae</taxon>
        <taxon>Cardueae</taxon>
        <taxon>Arctiinae</taxon>
        <taxon>Arctium</taxon>
    </lineage>
</organism>
<accession>A0ACB8Y9N2</accession>
<proteinExistence type="predicted"/>
<sequence length="88" mass="10244">MGKHSKFSHGRRKEKSSKKLNANVDNTKSSVKNGKHPCQWCSKEFINFYSKIAHENKCQNLACRFWKYNLSFSSKVTALQKRCWKSSA</sequence>
<evidence type="ECO:0000313" key="1">
    <source>
        <dbReference type="EMBL" id="KAI3681746.1"/>
    </source>
</evidence>
<gene>
    <name evidence="1" type="ORF">L6452_36550</name>
</gene>
<reference evidence="2" key="1">
    <citation type="journal article" date="2022" name="Mol. Ecol. Resour.">
        <title>The genomes of chicory, endive, great burdock and yacon provide insights into Asteraceae palaeo-polyploidization history and plant inulin production.</title>
        <authorList>
            <person name="Fan W."/>
            <person name="Wang S."/>
            <person name="Wang H."/>
            <person name="Wang A."/>
            <person name="Jiang F."/>
            <person name="Liu H."/>
            <person name="Zhao H."/>
            <person name="Xu D."/>
            <person name="Zhang Y."/>
        </authorList>
    </citation>
    <scope>NUCLEOTIDE SEQUENCE [LARGE SCALE GENOMIC DNA]</scope>
    <source>
        <strain evidence="2">cv. Niubang</strain>
    </source>
</reference>
<protein>
    <submittedName>
        <fullName evidence="1">Uncharacterized protein</fullName>
    </submittedName>
</protein>
<keyword evidence="2" id="KW-1185">Reference proteome</keyword>
<reference evidence="1 2" key="2">
    <citation type="journal article" date="2022" name="Mol. Ecol. Resour.">
        <title>The genomes of chicory, endive, great burdock and yacon provide insights into Asteraceae paleo-polyploidization history and plant inulin production.</title>
        <authorList>
            <person name="Fan W."/>
            <person name="Wang S."/>
            <person name="Wang H."/>
            <person name="Wang A."/>
            <person name="Jiang F."/>
            <person name="Liu H."/>
            <person name="Zhao H."/>
            <person name="Xu D."/>
            <person name="Zhang Y."/>
        </authorList>
    </citation>
    <scope>NUCLEOTIDE SEQUENCE [LARGE SCALE GENOMIC DNA]</scope>
    <source>
        <strain evidence="2">cv. Niubang</strain>
    </source>
</reference>
<dbReference type="Proteomes" id="UP001055879">
    <property type="component" value="Linkage Group LG13"/>
</dbReference>
<evidence type="ECO:0000313" key="2">
    <source>
        <dbReference type="Proteomes" id="UP001055879"/>
    </source>
</evidence>
<comment type="caution">
    <text evidence="1">The sequence shown here is derived from an EMBL/GenBank/DDBJ whole genome shotgun (WGS) entry which is preliminary data.</text>
</comment>
<name>A0ACB8Y9N2_ARCLA</name>
<dbReference type="EMBL" id="CM042059">
    <property type="protein sequence ID" value="KAI3681746.1"/>
    <property type="molecule type" value="Genomic_DNA"/>
</dbReference>